<dbReference type="EMBL" id="PGGW01000058">
    <property type="protein sequence ID" value="PJE96481.1"/>
    <property type="molecule type" value="Genomic_DNA"/>
</dbReference>
<reference evidence="6 7" key="1">
    <citation type="submission" date="2017-11" db="EMBL/GenBank/DDBJ databases">
        <title>Streptomyces carmine sp. nov., a novel actinomycete isolated from Sophora alopecuroides in Xinjiang, China.</title>
        <authorList>
            <person name="Wang Y."/>
            <person name="Luo X."/>
            <person name="Wan C."/>
            <person name="Zhang L."/>
        </authorList>
    </citation>
    <scope>NUCLEOTIDE SEQUENCE [LARGE SCALE GENOMIC DNA]</scope>
    <source>
        <strain evidence="6 7">TRM SA0054</strain>
    </source>
</reference>
<evidence type="ECO:0000256" key="4">
    <source>
        <dbReference type="SAM" id="MobiDB-lite"/>
    </source>
</evidence>
<dbReference type="PROSITE" id="PS50043">
    <property type="entry name" value="HTH_LUXR_2"/>
    <property type="match status" value="1"/>
</dbReference>
<feature type="compositionally biased region" description="Basic residues" evidence="4">
    <location>
        <begin position="147"/>
        <end position="159"/>
    </location>
</feature>
<dbReference type="PANTHER" id="PTHR44688">
    <property type="entry name" value="DNA-BINDING TRANSCRIPTIONAL ACTIVATOR DEVR_DOSR"/>
    <property type="match status" value="1"/>
</dbReference>
<dbReference type="InterPro" id="IPR016032">
    <property type="entry name" value="Sig_transdc_resp-reg_C-effctor"/>
</dbReference>
<dbReference type="InterPro" id="IPR036388">
    <property type="entry name" value="WH-like_DNA-bd_sf"/>
</dbReference>
<feature type="compositionally biased region" description="Basic and acidic residues" evidence="4">
    <location>
        <begin position="160"/>
        <end position="171"/>
    </location>
</feature>
<organism evidence="6 7">
    <name type="scientific">Streptomyces carminius</name>
    <dbReference type="NCBI Taxonomy" id="2665496"/>
    <lineage>
        <taxon>Bacteria</taxon>
        <taxon>Bacillati</taxon>
        <taxon>Actinomycetota</taxon>
        <taxon>Actinomycetes</taxon>
        <taxon>Kitasatosporales</taxon>
        <taxon>Streptomycetaceae</taxon>
        <taxon>Streptomyces</taxon>
    </lineage>
</organism>
<feature type="region of interest" description="Disordered" evidence="4">
    <location>
        <begin position="131"/>
        <end position="171"/>
    </location>
</feature>
<dbReference type="AlphaFoldDB" id="A0A2M8LWZ5"/>
<feature type="compositionally biased region" description="Low complexity" evidence="4">
    <location>
        <begin position="31"/>
        <end position="44"/>
    </location>
</feature>
<evidence type="ECO:0000256" key="1">
    <source>
        <dbReference type="ARBA" id="ARBA00023015"/>
    </source>
</evidence>
<keyword evidence="7" id="KW-1185">Reference proteome</keyword>
<dbReference type="Proteomes" id="UP000230407">
    <property type="component" value="Unassembled WGS sequence"/>
</dbReference>
<dbReference type="SMART" id="SM00421">
    <property type="entry name" value="HTH_LUXR"/>
    <property type="match status" value="1"/>
</dbReference>
<feature type="domain" description="HTH luxR-type" evidence="5">
    <location>
        <begin position="185"/>
        <end position="250"/>
    </location>
</feature>
<dbReference type="SUPFAM" id="SSF46894">
    <property type="entry name" value="C-terminal effector domain of the bipartite response regulators"/>
    <property type="match status" value="1"/>
</dbReference>
<feature type="region of interest" description="Disordered" evidence="4">
    <location>
        <begin position="1"/>
        <end position="51"/>
    </location>
</feature>
<evidence type="ECO:0000256" key="2">
    <source>
        <dbReference type="ARBA" id="ARBA00023125"/>
    </source>
</evidence>
<feature type="compositionally biased region" description="Pro residues" evidence="4">
    <location>
        <begin position="20"/>
        <end position="30"/>
    </location>
</feature>
<keyword evidence="2" id="KW-0238">DNA-binding</keyword>
<dbReference type="GO" id="GO:0003677">
    <property type="term" value="F:DNA binding"/>
    <property type="evidence" value="ECO:0007669"/>
    <property type="project" value="UniProtKB-KW"/>
</dbReference>
<gene>
    <name evidence="6" type="ORF">CUT44_18470</name>
</gene>
<protein>
    <recommendedName>
        <fullName evidence="5">HTH luxR-type domain-containing protein</fullName>
    </recommendedName>
</protein>
<keyword evidence="1" id="KW-0805">Transcription regulation</keyword>
<dbReference type="Gene3D" id="1.10.10.10">
    <property type="entry name" value="Winged helix-like DNA-binding domain superfamily/Winged helix DNA-binding domain"/>
    <property type="match status" value="1"/>
</dbReference>
<name>A0A2M8LWZ5_9ACTN</name>
<evidence type="ECO:0000313" key="7">
    <source>
        <dbReference type="Proteomes" id="UP000230407"/>
    </source>
</evidence>
<dbReference type="PANTHER" id="PTHR44688:SF16">
    <property type="entry name" value="DNA-BINDING TRANSCRIPTIONAL ACTIVATOR DEVR_DOSR"/>
    <property type="match status" value="1"/>
</dbReference>
<keyword evidence="3" id="KW-0804">Transcription</keyword>
<dbReference type="Pfam" id="PF00196">
    <property type="entry name" value="GerE"/>
    <property type="match status" value="1"/>
</dbReference>
<dbReference type="GO" id="GO:0006355">
    <property type="term" value="P:regulation of DNA-templated transcription"/>
    <property type="evidence" value="ECO:0007669"/>
    <property type="project" value="InterPro"/>
</dbReference>
<evidence type="ECO:0000313" key="6">
    <source>
        <dbReference type="EMBL" id="PJE96481.1"/>
    </source>
</evidence>
<accession>A0A2M8LWZ5</accession>
<comment type="caution">
    <text evidence="6">The sequence shown here is derived from an EMBL/GenBank/DDBJ whole genome shotgun (WGS) entry which is preliminary data.</text>
</comment>
<evidence type="ECO:0000259" key="5">
    <source>
        <dbReference type="PROSITE" id="PS50043"/>
    </source>
</evidence>
<dbReference type="CDD" id="cd06170">
    <property type="entry name" value="LuxR_C_like"/>
    <property type="match status" value="1"/>
</dbReference>
<evidence type="ECO:0000256" key="3">
    <source>
        <dbReference type="ARBA" id="ARBA00023163"/>
    </source>
</evidence>
<sequence length="274" mass="29753">MTKHLLSGPFSARRATPASPDGPPPLPAPRGLPLRRGPGPASGRPRARSTVFMPTARVPVQPGGMPVCFRHRPSVYGATCERSASSRPAQVEKGLRLFRRFRPTATGGPNSANLPHGPLPRRSTPPLWCSGGQWLPGRPPERDRSPTGRHRRHGGRKVRIPPDGRTEHDRTRHCCEPLDVPSWVREADLSLLTTREREVLVALGDCLPSTAIADSCCITERTVKKHIAGIFLKLEISSRAEAAVIATCRKRELWANSGLADTGLLGRGMTPSGE</sequence>
<proteinExistence type="predicted"/>
<dbReference type="InterPro" id="IPR000792">
    <property type="entry name" value="Tscrpt_reg_LuxR_C"/>
</dbReference>